<dbReference type="Proteomes" id="UP001295462">
    <property type="component" value="Unassembled WGS sequence"/>
</dbReference>
<comment type="caution">
    <text evidence="1">The sequence shown here is derived from an EMBL/GenBank/DDBJ whole genome shotgun (WGS) entry which is preliminary data.</text>
</comment>
<evidence type="ECO:0000313" key="2">
    <source>
        <dbReference type="Proteomes" id="UP001295462"/>
    </source>
</evidence>
<name>A0AAU9QGA4_9VIBR</name>
<protein>
    <submittedName>
        <fullName evidence="1">Uncharacterized protein</fullName>
    </submittedName>
</protein>
<sequence length="50" mass="5907">MTQTTWRCKGLIGDFANNPIIVFTGMVIQPNSYNLKKTYTISWRNVERWL</sequence>
<dbReference type="EMBL" id="CAKMUD010000002">
    <property type="protein sequence ID" value="CAH1569126.1"/>
    <property type="molecule type" value="Genomic_DNA"/>
</dbReference>
<evidence type="ECO:0000313" key="1">
    <source>
        <dbReference type="EMBL" id="CAH1569126.1"/>
    </source>
</evidence>
<dbReference type="AlphaFoldDB" id="A0AAU9QGA4"/>
<reference evidence="1" key="1">
    <citation type="submission" date="2022-01" db="EMBL/GenBank/DDBJ databases">
        <authorList>
            <person name="Lagorce A."/>
        </authorList>
    </citation>
    <scope>NUCLEOTIDE SEQUENCE</scope>
    <source>
        <strain evidence="1">Th15_F1_A12</strain>
    </source>
</reference>
<gene>
    <name evidence="1" type="ORF">THF1A12_100097</name>
</gene>
<accession>A0AAU9QGA4</accession>
<proteinExistence type="predicted"/>
<organism evidence="1 2">
    <name type="scientific">Vibrio jasicida</name>
    <dbReference type="NCBI Taxonomy" id="766224"/>
    <lineage>
        <taxon>Bacteria</taxon>
        <taxon>Pseudomonadati</taxon>
        <taxon>Pseudomonadota</taxon>
        <taxon>Gammaproteobacteria</taxon>
        <taxon>Vibrionales</taxon>
        <taxon>Vibrionaceae</taxon>
        <taxon>Vibrio</taxon>
    </lineage>
</organism>